<name>A0ABN7SB32_OIKDI</name>
<dbReference type="EMBL" id="OU015569">
    <property type="protein sequence ID" value="CAG5096962.1"/>
    <property type="molecule type" value="Genomic_DNA"/>
</dbReference>
<evidence type="ECO:0000313" key="2">
    <source>
        <dbReference type="Proteomes" id="UP001158576"/>
    </source>
</evidence>
<dbReference type="Gene3D" id="3.10.100.10">
    <property type="entry name" value="Mannose-Binding Protein A, subunit A"/>
    <property type="match status" value="1"/>
</dbReference>
<dbReference type="SUPFAM" id="SSF56436">
    <property type="entry name" value="C-type lectin-like"/>
    <property type="match status" value="1"/>
</dbReference>
<protein>
    <submittedName>
        <fullName evidence="1">Oidioi.mRNA.OKI2018_I69.XSR.g14866.t1.cds</fullName>
    </submittedName>
</protein>
<dbReference type="Proteomes" id="UP001158576">
    <property type="component" value="Chromosome XSR"/>
</dbReference>
<dbReference type="InterPro" id="IPR016186">
    <property type="entry name" value="C-type_lectin-like/link_sf"/>
</dbReference>
<keyword evidence="2" id="KW-1185">Reference proteome</keyword>
<evidence type="ECO:0000313" key="1">
    <source>
        <dbReference type="EMBL" id="CAG5096962.1"/>
    </source>
</evidence>
<sequence>MSLKTKRTSCPDGFKHYKNNCWHYNPTKMIYNQAKKYCEYKGGALPIIQNDATKQASFRFAYFEESKHSSFDRFLSYWISSESNLLKSTYSATVEVPTREEVLSFEQDLQRRGRRLESSKHSCPYFLFADGTWEFGASSCADENDKRTILCEKKLANAIPPAGRIKDLSVRTIDSSGNEVLPFLDTDENDTWVHELSWTNPDELGVRGNPMSIQLRVSADVKEDGEFRDARLLAQVTVQGNGMFNLNNSELSFCPPNMPIDVVYYFKLSDHVLANEISMVLDEFYKAHFHTGPYELQVSYIFDDIIIHGEINDSTMRDDFDNVTILVVDDQDDQEEAIYNRQFERITKIPRIDNITEIIVEHIRLGDLVHDYCEKRLKVSRLIRAATISKDGFIAKPSPGARITVQVSQLKKK</sequence>
<gene>
    <name evidence="1" type="ORF">OKIOD_LOCUS6424</name>
</gene>
<proteinExistence type="predicted"/>
<dbReference type="InterPro" id="IPR016187">
    <property type="entry name" value="CTDL_fold"/>
</dbReference>
<organism evidence="1 2">
    <name type="scientific">Oikopleura dioica</name>
    <name type="common">Tunicate</name>
    <dbReference type="NCBI Taxonomy" id="34765"/>
    <lineage>
        <taxon>Eukaryota</taxon>
        <taxon>Metazoa</taxon>
        <taxon>Chordata</taxon>
        <taxon>Tunicata</taxon>
        <taxon>Appendicularia</taxon>
        <taxon>Copelata</taxon>
        <taxon>Oikopleuridae</taxon>
        <taxon>Oikopleura</taxon>
    </lineage>
</organism>
<accession>A0ABN7SB32</accession>
<reference evidence="1 2" key="1">
    <citation type="submission" date="2021-04" db="EMBL/GenBank/DDBJ databases">
        <authorList>
            <person name="Bliznina A."/>
        </authorList>
    </citation>
    <scope>NUCLEOTIDE SEQUENCE [LARGE SCALE GENOMIC DNA]</scope>
</reference>